<keyword evidence="4 5" id="KW-0472">Membrane</keyword>
<dbReference type="InterPro" id="IPR028082">
    <property type="entry name" value="Peripla_BP_I"/>
</dbReference>
<comment type="caution">
    <text evidence="8">The sequence shown here is derived from an EMBL/GenBank/DDBJ whole genome shotgun (WGS) entry which is preliminary data.</text>
</comment>
<accession>A0A1W0WGG8</accession>
<reference evidence="9" key="1">
    <citation type="submission" date="2017-01" db="EMBL/GenBank/DDBJ databases">
        <title>Comparative genomics of anhydrobiosis in the tardigrade Hypsibius dujardini.</title>
        <authorList>
            <person name="Yoshida Y."/>
            <person name="Koutsovoulos G."/>
            <person name="Laetsch D."/>
            <person name="Stevens L."/>
            <person name="Kumar S."/>
            <person name="Horikawa D."/>
            <person name="Ishino K."/>
            <person name="Komine S."/>
            <person name="Tomita M."/>
            <person name="Blaxter M."/>
            <person name="Arakawa K."/>
        </authorList>
    </citation>
    <scope>NUCLEOTIDE SEQUENCE [LARGE SCALE GENOMIC DNA]</scope>
    <source>
        <strain evidence="9">Z151</strain>
    </source>
</reference>
<sequence>MLLFRPNLLVLMWTSAVNFPQISGAPVNVEIISLLPYNFGMGTALVRTGSAFALAVEEANKRYAPYLNMSLRLMYNATDRNCEEVAGQAIRTLSEYYYRKTDPESVYAIIVSQWDWLMFANGASADDFVDKEKSPTGMATGGTFRSYAEFTLRLCIFHRWSHITVLLQTKAFSNFYSEVADSLFRAAAEYSGRYHFDVNLNMFDLVDESMIAALNHVKYRSRVIVILGPGATCLRMLERAEGLTNGEYVFIVIQPQQQGFYGKASGFNNPNTTNLAAFRSFLYVTFKSPSGAAVTDLNLKLVRQAKALYNVTYAAGTQPLDGFSVMASYDIVDLLAVTVNETAATRVRGSGWSGRHLAERMSNRNFSLTVGEMYVNEEGARTLDLDVFAFNTTTNSMQVVNPWNPSENGPSVNWATNTGRPPLDVPKCGFSGEDGDCAQQRRASLRTLILSVILGGGTPAIIVLLLLWAFG</sequence>
<protein>
    <recommendedName>
        <fullName evidence="7">Receptor ligand binding region domain-containing protein</fullName>
    </recommendedName>
</protein>
<dbReference type="AlphaFoldDB" id="A0A1W0WGG8"/>
<dbReference type="EMBL" id="MTYJ01000107">
    <property type="protein sequence ID" value="OQV14298.1"/>
    <property type="molecule type" value="Genomic_DNA"/>
</dbReference>
<organism evidence="8 9">
    <name type="scientific">Hypsibius exemplaris</name>
    <name type="common">Freshwater tardigrade</name>
    <dbReference type="NCBI Taxonomy" id="2072580"/>
    <lineage>
        <taxon>Eukaryota</taxon>
        <taxon>Metazoa</taxon>
        <taxon>Ecdysozoa</taxon>
        <taxon>Tardigrada</taxon>
        <taxon>Eutardigrada</taxon>
        <taxon>Parachela</taxon>
        <taxon>Hypsibioidea</taxon>
        <taxon>Hypsibiidae</taxon>
        <taxon>Hypsibius</taxon>
    </lineage>
</organism>
<evidence type="ECO:0000256" key="1">
    <source>
        <dbReference type="ARBA" id="ARBA00004370"/>
    </source>
</evidence>
<dbReference type="Gene3D" id="3.40.50.2300">
    <property type="match status" value="2"/>
</dbReference>
<evidence type="ECO:0000259" key="7">
    <source>
        <dbReference type="Pfam" id="PF01094"/>
    </source>
</evidence>
<dbReference type="Proteomes" id="UP000192578">
    <property type="component" value="Unassembled WGS sequence"/>
</dbReference>
<evidence type="ECO:0000256" key="2">
    <source>
        <dbReference type="ARBA" id="ARBA00022692"/>
    </source>
</evidence>
<dbReference type="InterPro" id="IPR001828">
    <property type="entry name" value="ANF_lig-bd_rcpt"/>
</dbReference>
<name>A0A1W0WGG8_HYPEX</name>
<evidence type="ECO:0000313" key="9">
    <source>
        <dbReference type="Proteomes" id="UP000192578"/>
    </source>
</evidence>
<evidence type="ECO:0000256" key="3">
    <source>
        <dbReference type="ARBA" id="ARBA00022989"/>
    </source>
</evidence>
<comment type="subcellular location">
    <subcellularLocation>
        <location evidence="1">Membrane</location>
    </subcellularLocation>
</comment>
<dbReference type="SUPFAM" id="SSF53822">
    <property type="entry name" value="Periplasmic binding protein-like I"/>
    <property type="match status" value="1"/>
</dbReference>
<keyword evidence="9" id="KW-1185">Reference proteome</keyword>
<keyword evidence="2 5" id="KW-0812">Transmembrane</keyword>
<dbReference type="CDD" id="cd06352">
    <property type="entry name" value="PBP1_NPR_GC-like"/>
    <property type="match status" value="1"/>
</dbReference>
<dbReference type="GO" id="GO:0016020">
    <property type="term" value="C:membrane"/>
    <property type="evidence" value="ECO:0007669"/>
    <property type="project" value="UniProtKB-SubCell"/>
</dbReference>
<feature type="domain" description="Receptor ligand binding region" evidence="7">
    <location>
        <begin position="50"/>
        <end position="392"/>
    </location>
</feature>
<proteinExistence type="predicted"/>
<evidence type="ECO:0000313" key="8">
    <source>
        <dbReference type="EMBL" id="OQV14298.1"/>
    </source>
</evidence>
<keyword evidence="3 5" id="KW-1133">Transmembrane helix</keyword>
<gene>
    <name evidence="8" type="ORF">BV898_11533</name>
</gene>
<evidence type="ECO:0000256" key="5">
    <source>
        <dbReference type="SAM" id="Phobius"/>
    </source>
</evidence>
<feature type="chain" id="PRO_5013365960" description="Receptor ligand binding region domain-containing protein" evidence="6">
    <location>
        <begin position="25"/>
        <end position="471"/>
    </location>
</feature>
<feature type="signal peptide" evidence="6">
    <location>
        <begin position="1"/>
        <end position="24"/>
    </location>
</feature>
<evidence type="ECO:0000256" key="4">
    <source>
        <dbReference type="ARBA" id="ARBA00023136"/>
    </source>
</evidence>
<evidence type="ECO:0000256" key="6">
    <source>
        <dbReference type="SAM" id="SignalP"/>
    </source>
</evidence>
<dbReference type="OrthoDB" id="10581513at2759"/>
<keyword evidence="6" id="KW-0732">Signal</keyword>
<dbReference type="Pfam" id="PF01094">
    <property type="entry name" value="ANF_receptor"/>
    <property type="match status" value="1"/>
</dbReference>
<feature type="transmembrane region" description="Helical" evidence="5">
    <location>
        <begin position="448"/>
        <end position="470"/>
    </location>
</feature>